<dbReference type="InterPro" id="IPR001765">
    <property type="entry name" value="Carbonic_anhydrase"/>
</dbReference>
<accession>A0A174KZN7</accession>
<comment type="cofactor">
    <cofactor evidence="6">
        <name>Zn(2+)</name>
        <dbReference type="ChEBI" id="CHEBI:29105"/>
    </cofactor>
    <text evidence="6">Binds 1 zinc ion per subunit.</text>
</comment>
<feature type="binding site" evidence="6">
    <location>
        <position position="106"/>
    </location>
    <ligand>
        <name>Zn(2+)</name>
        <dbReference type="ChEBI" id="CHEBI:29105"/>
    </ligand>
</feature>
<evidence type="ECO:0000256" key="3">
    <source>
        <dbReference type="ARBA" id="ARBA00022833"/>
    </source>
</evidence>
<proteinExistence type="inferred from homology"/>
<keyword evidence="3 6" id="KW-0862">Zinc</keyword>
<evidence type="ECO:0000313" key="9">
    <source>
        <dbReference type="EMBL" id="CUP15637.1"/>
    </source>
</evidence>
<dbReference type="PANTHER" id="PTHR11002">
    <property type="entry name" value="CARBONIC ANHYDRASE"/>
    <property type="match status" value="1"/>
</dbReference>
<keyword evidence="6" id="KW-0479">Metal-binding</keyword>
<evidence type="ECO:0000256" key="5">
    <source>
        <dbReference type="ARBA" id="ARBA00048348"/>
    </source>
</evidence>
<evidence type="ECO:0000256" key="2">
    <source>
        <dbReference type="ARBA" id="ARBA00012925"/>
    </source>
</evidence>
<dbReference type="EC" id="4.2.1.1" evidence="2"/>
<feature type="compositionally biased region" description="Low complexity" evidence="7">
    <location>
        <begin position="28"/>
        <end position="41"/>
    </location>
</feature>
<keyword evidence="4 9" id="KW-0456">Lyase</keyword>
<dbReference type="PROSITE" id="PS51257">
    <property type="entry name" value="PROKAR_LIPOPROTEIN"/>
    <property type="match status" value="1"/>
</dbReference>
<evidence type="ECO:0000256" key="8">
    <source>
        <dbReference type="SAM" id="SignalP"/>
    </source>
</evidence>
<keyword evidence="8" id="KW-0732">Signal</keyword>
<evidence type="ECO:0000256" key="1">
    <source>
        <dbReference type="ARBA" id="ARBA00006217"/>
    </source>
</evidence>
<evidence type="ECO:0000256" key="7">
    <source>
        <dbReference type="SAM" id="MobiDB-lite"/>
    </source>
</evidence>
<comment type="catalytic activity">
    <reaction evidence="5">
        <text>hydrogencarbonate + H(+) = CO2 + H2O</text>
        <dbReference type="Rhea" id="RHEA:10748"/>
        <dbReference type="ChEBI" id="CHEBI:15377"/>
        <dbReference type="ChEBI" id="CHEBI:15378"/>
        <dbReference type="ChEBI" id="CHEBI:16526"/>
        <dbReference type="ChEBI" id="CHEBI:17544"/>
        <dbReference type="EC" id="4.2.1.1"/>
    </reaction>
</comment>
<evidence type="ECO:0000256" key="6">
    <source>
        <dbReference type="PIRSR" id="PIRSR601765-1"/>
    </source>
</evidence>
<dbReference type="GO" id="GO:0015976">
    <property type="term" value="P:carbon utilization"/>
    <property type="evidence" value="ECO:0007669"/>
    <property type="project" value="InterPro"/>
</dbReference>
<dbReference type="Gene3D" id="3.40.1050.10">
    <property type="entry name" value="Carbonic anhydrase"/>
    <property type="match status" value="1"/>
</dbReference>
<comment type="similarity">
    <text evidence="1">Belongs to the beta-class carbonic anhydrase family.</text>
</comment>
<dbReference type="CDD" id="cd03378">
    <property type="entry name" value="beta_CA_cladeC"/>
    <property type="match status" value="1"/>
</dbReference>
<dbReference type="Proteomes" id="UP000095594">
    <property type="component" value="Unassembled WGS sequence"/>
</dbReference>
<evidence type="ECO:0000313" key="10">
    <source>
        <dbReference type="Proteomes" id="UP000095594"/>
    </source>
</evidence>
<feature type="signal peptide" evidence="8">
    <location>
        <begin position="1"/>
        <end position="17"/>
    </location>
</feature>
<organism evidence="9 10">
    <name type="scientific">Clostridium disporicum</name>
    <dbReference type="NCBI Taxonomy" id="84024"/>
    <lineage>
        <taxon>Bacteria</taxon>
        <taxon>Bacillati</taxon>
        <taxon>Bacillota</taxon>
        <taxon>Clostridia</taxon>
        <taxon>Eubacteriales</taxon>
        <taxon>Clostridiaceae</taxon>
        <taxon>Clostridium</taxon>
    </lineage>
</organism>
<dbReference type="PROSITE" id="PS00704">
    <property type="entry name" value="PROK_CO2_ANHYDRASE_1"/>
    <property type="match status" value="1"/>
</dbReference>
<feature type="chain" id="PRO_5038916212" description="carbonic anhydrase" evidence="8">
    <location>
        <begin position="18"/>
        <end position="246"/>
    </location>
</feature>
<evidence type="ECO:0000256" key="4">
    <source>
        <dbReference type="ARBA" id="ARBA00023239"/>
    </source>
</evidence>
<feature type="binding site" evidence="6">
    <location>
        <position position="159"/>
    </location>
    <ligand>
        <name>Zn(2+)</name>
        <dbReference type="ChEBI" id="CHEBI:29105"/>
    </ligand>
</feature>
<protein>
    <recommendedName>
        <fullName evidence="2">carbonic anhydrase</fullName>
        <ecNumber evidence="2">4.2.1.1</ecNumber>
    </recommendedName>
</protein>
<feature type="binding site" evidence="6">
    <location>
        <position position="108"/>
    </location>
    <ligand>
        <name>Zn(2+)</name>
        <dbReference type="ChEBI" id="CHEBI:29105"/>
    </ligand>
</feature>
<reference evidence="9 10" key="1">
    <citation type="submission" date="2015-09" db="EMBL/GenBank/DDBJ databases">
        <authorList>
            <consortium name="Pathogen Informatics"/>
        </authorList>
    </citation>
    <scope>NUCLEOTIDE SEQUENCE [LARGE SCALE GENOMIC DNA]</scope>
    <source>
        <strain evidence="9 10">2789STDY5834856</strain>
    </source>
</reference>
<dbReference type="InterPro" id="IPR015892">
    <property type="entry name" value="Carbonic_anhydrase_CS"/>
</dbReference>
<feature type="region of interest" description="Disordered" evidence="7">
    <location>
        <begin position="25"/>
        <end position="53"/>
    </location>
</feature>
<name>A0A174KZN7_9CLOT</name>
<gene>
    <name evidence="9" type="ORF">ERS852471_03105</name>
</gene>
<dbReference type="AlphaFoldDB" id="A0A174KZN7"/>
<dbReference type="PANTHER" id="PTHR11002:SF79">
    <property type="entry name" value="CARBONIC ANHYDRASE 2"/>
    <property type="match status" value="1"/>
</dbReference>
<dbReference type="SUPFAM" id="SSF53056">
    <property type="entry name" value="beta-carbonic anhydrase, cab"/>
    <property type="match status" value="1"/>
</dbReference>
<dbReference type="InterPro" id="IPR036874">
    <property type="entry name" value="Carbonic_anhydrase_sf"/>
</dbReference>
<dbReference type="RefSeq" id="WP_055268145.1">
    <property type="nucleotide sequence ID" value="NZ_CABIXQ010000028.1"/>
</dbReference>
<sequence length="246" mass="26330">MNKAFIAMLLATSIIFAGCTSKGVNDGSNTSNNTSTSQSENKTNDSSIGENVNVDTKVTTAEEAMKLLEDGNARFLSDKSELRNIDSARRNELKDGQNPYAVIVSCSDSRVTPTTIFNAGLGEIFDIRIAGNIVDDDALGSIEYGAEHLHSPLIVVIGHQSCGAVTATYNSVVKGEKATGHIEDIVEKIEPNVNSNGTIDDAIRANIDSVVKEISEDEIIKNLISEGKVKVVGAYYDLNGKVTFNK</sequence>
<dbReference type="SMART" id="SM00947">
    <property type="entry name" value="Pro_CA"/>
    <property type="match status" value="1"/>
</dbReference>
<dbReference type="GO" id="GO:0008270">
    <property type="term" value="F:zinc ion binding"/>
    <property type="evidence" value="ECO:0007669"/>
    <property type="project" value="InterPro"/>
</dbReference>
<dbReference type="EMBL" id="CYZX01000028">
    <property type="protein sequence ID" value="CUP15637.1"/>
    <property type="molecule type" value="Genomic_DNA"/>
</dbReference>
<dbReference type="GO" id="GO:0004089">
    <property type="term" value="F:carbonate dehydratase activity"/>
    <property type="evidence" value="ECO:0007669"/>
    <property type="project" value="UniProtKB-EC"/>
</dbReference>
<feature type="binding site" evidence="6">
    <location>
        <position position="162"/>
    </location>
    <ligand>
        <name>Zn(2+)</name>
        <dbReference type="ChEBI" id="CHEBI:29105"/>
    </ligand>
</feature>
<dbReference type="Pfam" id="PF00484">
    <property type="entry name" value="Pro_CA"/>
    <property type="match status" value="1"/>
</dbReference>